<evidence type="ECO:0000313" key="2">
    <source>
        <dbReference type="Proteomes" id="UP001164100"/>
    </source>
</evidence>
<reference evidence="1" key="1">
    <citation type="journal article" date="2022" name="Front. Microbiol.">
        <title>Species classification and novel plasmid identifications in Arcobacter cryaerophilus and Arcobacter cryaerophilus-like organisms.</title>
        <authorList>
            <person name="Zhou G."/>
            <person name="Wang M."/>
            <person name="Wang H."/>
            <person name="Chen X."/>
            <person name="Gu Y."/>
            <person name="Shao Z."/>
            <person name="Zhang J."/>
            <person name="Zhang M."/>
        </authorList>
    </citation>
    <scope>NUCLEOTIDE SEQUENCE</scope>
    <source>
        <strain evidence="1">ICDCAC48</strain>
    </source>
</reference>
<dbReference type="InterPro" id="IPR016181">
    <property type="entry name" value="Acyl_CoA_acyltransferase"/>
</dbReference>
<dbReference type="SUPFAM" id="SSF55729">
    <property type="entry name" value="Acyl-CoA N-acyltransferases (Nat)"/>
    <property type="match status" value="1"/>
</dbReference>
<name>A0AA46N291_9BACT</name>
<sequence>MFINLEKFIKKDENIKNKISEILNKCGSTYKIEEYYNSFIIEKNNSYLIFKQCCSRFDNVYFIDAIYTEKDYRQKGNATKLLSSLDSDSLYIFDSFNQKLFHLLKKLGAIEYSYFESSEGRKQYIFSPNTNYNFIPIEDDLDLLS</sequence>
<dbReference type="Proteomes" id="UP001164100">
    <property type="component" value="Chromosome"/>
</dbReference>
<gene>
    <name evidence="1" type="ORF">NGX11_08995</name>
</gene>
<dbReference type="RefSeq" id="WP_260932257.1">
    <property type="nucleotide sequence ID" value="NZ_CP099556.1"/>
</dbReference>
<protein>
    <submittedName>
        <fullName evidence="1">Uncharacterized protein</fullName>
    </submittedName>
</protein>
<evidence type="ECO:0000313" key="1">
    <source>
        <dbReference type="EMBL" id="UYF43021.1"/>
    </source>
</evidence>
<accession>A0AA46N291</accession>
<dbReference type="AlphaFoldDB" id="A0AA46N291"/>
<organism evidence="1 2">
    <name type="scientific">Aliarcobacter cryaerophilus</name>
    <dbReference type="NCBI Taxonomy" id="28198"/>
    <lineage>
        <taxon>Bacteria</taxon>
        <taxon>Pseudomonadati</taxon>
        <taxon>Campylobacterota</taxon>
        <taxon>Epsilonproteobacteria</taxon>
        <taxon>Campylobacterales</taxon>
        <taxon>Arcobacteraceae</taxon>
        <taxon>Aliarcobacter</taxon>
    </lineage>
</organism>
<dbReference type="EMBL" id="CP099556">
    <property type="protein sequence ID" value="UYF43021.1"/>
    <property type="molecule type" value="Genomic_DNA"/>
</dbReference>
<proteinExistence type="predicted"/>